<dbReference type="Proteomes" id="UP001060215">
    <property type="component" value="Chromosome 13"/>
</dbReference>
<proteinExistence type="predicted"/>
<keyword evidence="2" id="KW-1185">Reference proteome</keyword>
<reference evidence="1 2" key="1">
    <citation type="journal article" date="2022" name="Plant J.">
        <title>Chromosome-level genome of Camellia lanceoleosa provides a valuable resource for understanding genome evolution and self-incompatibility.</title>
        <authorList>
            <person name="Gong W."/>
            <person name="Xiao S."/>
            <person name="Wang L."/>
            <person name="Liao Z."/>
            <person name="Chang Y."/>
            <person name="Mo W."/>
            <person name="Hu G."/>
            <person name="Li W."/>
            <person name="Zhao G."/>
            <person name="Zhu H."/>
            <person name="Hu X."/>
            <person name="Ji K."/>
            <person name="Xiang X."/>
            <person name="Song Q."/>
            <person name="Yuan D."/>
            <person name="Jin S."/>
            <person name="Zhang L."/>
        </authorList>
    </citation>
    <scope>NUCLEOTIDE SEQUENCE [LARGE SCALE GENOMIC DNA]</scope>
    <source>
        <strain evidence="1">SQ_2022a</strain>
    </source>
</reference>
<feature type="non-terminal residue" evidence="1">
    <location>
        <position position="240"/>
    </location>
</feature>
<protein>
    <submittedName>
        <fullName evidence="1">Uncharacterized protein</fullName>
    </submittedName>
</protein>
<sequence length="240" mass="27204">MFAFVACRATFLHSHATFGRILMFASSRIVQPFYTRVPCLDVSACSRSSRIVQPFSTRVPRLDVSACSRSSCVVQPFSTRVPRLDVSALTKKFINLIKHAEDSSLDLNKAADTLQKRHIHDITNVLEGIGLIEKKLKNRIRWKCELVFENCFVHKENVLGQEGKGVYVMMSGLDLERLVLLGGPFGLMQACLDMVLPYIRQREQFDAQLFYNNLWMNANFQDCAGVILWAAERATQVALQ</sequence>
<accession>A0ACC0FP43</accession>
<name>A0ACC0FP43_9ERIC</name>
<evidence type="ECO:0000313" key="1">
    <source>
        <dbReference type="EMBL" id="KAI7990299.1"/>
    </source>
</evidence>
<organism evidence="1 2">
    <name type="scientific">Camellia lanceoleosa</name>
    <dbReference type="NCBI Taxonomy" id="1840588"/>
    <lineage>
        <taxon>Eukaryota</taxon>
        <taxon>Viridiplantae</taxon>
        <taxon>Streptophyta</taxon>
        <taxon>Embryophyta</taxon>
        <taxon>Tracheophyta</taxon>
        <taxon>Spermatophyta</taxon>
        <taxon>Magnoliopsida</taxon>
        <taxon>eudicotyledons</taxon>
        <taxon>Gunneridae</taxon>
        <taxon>Pentapetalae</taxon>
        <taxon>asterids</taxon>
        <taxon>Ericales</taxon>
        <taxon>Theaceae</taxon>
        <taxon>Camellia</taxon>
    </lineage>
</organism>
<evidence type="ECO:0000313" key="2">
    <source>
        <dbReference type="Proteomes" id="UP001060215"/>
    </source>
</evidence>
<comment type="caution">
    <text evidence="1">The sequence shown here is derived from an EMBL/GenBank/DDBJ whole genome shotgun (WGS) entry which is preliminary data.</text>
</comment>
<gene>
    <name evidence="1" type="ORF">LOK49_LG12G01184</name>
</gene>
<dbReference type="EMBL" id="CM045770">
    <property type="protein sequence ID" value="KAI7990299.1"/>
    <property type="molecule type" value="Genomic_DNA"/>
</dbReference>